<dbReference type="Pfam" id="PF11816">
    <property type="entry name" value="DUF3337"/>
    <property type="match status" value="1"/>
</dbReference>
<name>D8UDZ2_VOLCA</name>
<comment type="similarity">
    <text evidence="1">Belongs to the WD repeat WDR48 family.</text>
</comment>
<dbReference type="PROSITE" id="PS50082">
    <property type="entry name" value="WD_REPEATS_2"/>
    <property type="match status" value="3"/>
</dbReference>
<keyword evidence="6" id="KW-1185">Reference proteome</keyword>
<sequence length="766" mass="83362">MHTNRDRNVALVFRPQDVTKHCAGVEAILIPSIPNHKVLFTASRDSTVKRWDVAGPEPALEASFEGHADWVNDLALIGNLLITCSNDHTVRLWRAGSESGHLLHTLAAHSDYVTRLAAAPECRLVVSAGLRGEVFSYDVERGLHTQLHLRGAHSGCEDGAAEGETASWRSLFPLGSKVREEACSVYSLALSPSAGLLAAGTSESLVRLLDPRTGGGVCKLRGHKDVVRALAVNSCGTKLLSGASDGTIKLWDVGMRRCVQTFQVHADSVWALLSPDDSLSYVYSAGRDRALFRTNTQTCFSELLALENGPVCALAVDPDARPAPAALRISHELAAGLGPLVRQPLVTIPGIPAIAEHHVLADQRRVLTRDVQGNVALWDVLLGTEMVLYGKADFDAKRRELSDQRSVPPWFTCDHRLGCLCITLSPSTAFNAEEYGVDVGFGDVAEHVKVNHGKLVLECVFAKWRHMRVQRIMQSSRCCISPGGSSAGSAGTARGGLATQDGSGGRSVCCGGDNDGYCGGEGIDERVWYYRQPWPKYWQIGTVPAVICSRSDGQRWRLLLTSFDGSETEPDDVPTWVADVVLRSNSLAPLLSKITFYLLPVKGSNLPTLSITRLQASHLLEFLAAVQMRLCFYRARAHAQCEELPGQLGLTRSAFWCRGFQVRKVAEYCCDKLREHGIHLEALSATPKERIPLSPLRVSVAAGGQLYVSYRALELTCNGLAVPYDMNLAAVKKFLWLEQDDLTFHYGVRDPAHPAPQPSQLVPSGG</sequence>
<feature type="repeat" description="WD" evidence="4">
    <location>
        <begin position="64"/>
        <end position="93"/>
    </location>
</feature>
<dbReference type="Gene3D" id="2.130.10.10">
    <property type="entry name" value="YVTN repeat-like/Quinoprotein amine dehydrogenase"/>
    <property type="match status" value="2"/>
</dbReference>
<organism evidence="6">
    <name type="scientific">Volvox carteri f. nagariensis</name>
    <dbReference type="NCBI Taxonomy" id="3068"/>
    <lineage>
        <taxon>Eukaryota</taxon>
        <taxon>Viridiplantae</taxon>
        <taxon>Chlorophyta</taxon>
        <taxon>core chlorophytes</taxon>
        <taxon>Chlorophyceae</taxon>
        <taxon>CS clade</taxon>
        <taxon>Chlamydomonadales</taxon>
        <taxon>Volvocaceae</taxon>
        <taxon>Volvox</taxon>
    </lineage>
</organism>
<dbReference type="InterPro" id="IPR019775">
    <property type="entry name" value="WD40_repeat_CS"/>
</dbReference>
<dbReference type="GO" id="GO:0043130">
    <property type="term" value="F:ubiquitin binding"/>
    <property type="evidence" value="ECO:0007669"/>
    <property type="project" value="TreeGrafter"/>
</dbReference>
<dbReference type="STRING" id="3068.D8UDZ2"/>
<dbReference type="PANTHER" id="PTHR19862:SF14">
    <property type="entry name" value="WD REPEAT-CONTAINING PROTEIN 48"/>
    <property type="match status" value="1"/>
</dbReference>
<evidence type="ECO:0000313" key="6">
    <source>
        <dbReference type="Proteomes" id="UP000001058"/>
    </source>
</evidence>
<dbReference type="InterPro" id="IPR036322">
    <property type="entry name" value="WD40_repeat_dom_sf"/>
</dbReference>
<dbReference type="SUPFAM" id="SSF50978">
    <property type="entry name" value="WD40 repeat-like"/>
    <property type="match status" value="1"/>
</dbReference>
<keyword evidence="3" id="KW-0677">Repeat</keyword>
<dbReference type="EMBL" id="GL378387">
    <property type="protein sequence ID" value="EFJ42036.1"/>
    <property type="molecule type" value="Genomic_DNA"/>
</dbReference>
<proteinExistence type="inferred from homology"/>
<dbReference type="PROSITE" id="PS50294">
    <property type="entry name" value="WD_REPEATS_REGION"/>
    <property type="match status" value="2"/>
</dbReference>
<dbReference type="FunCoup" id="D8UDZ2">
    <property type="interactions" value="1893"/>
</dbReference>
<gene>
    <name evidence="5" type="ORF">VOLCADRAFT_97916</name>
</gene>
<dbReference type="InterPro" id="IPR015943">
    <property type="entry name" value="WD40/YVTN_repeat-like_dom_sf"/>
</dbReference>
<dbReference type="InParanoid" id="D8UDZ2"/>
<dbReference type="GO" id="GO:0000724">
    <property type="term" value="P:double-strand break repair via homologous recombination"/>
    <property type="evidence" value="ECO:0007669"/>
    <property type="project" value="TreeGrafter"/>
</dbReference>
<reference evidence="5 6" key="1">
    <citation type="journal article" date="2010" name="Science">
        <title>Genomic analysis of organismal complexity in the multicellular green alga Volvox carteri.</title>
        <authorList>
            <person name="Prochnik S.E."/>
            <person name="Umen J."/>
            <person name="Nedelcu A.M."/>
            <person name="Hallmann A."/>
            <person name="Miller S.M."/>
            <person name="Nishii I."/>
            <person name="Ferris P."/>
            <person name="Kuo A."/>
            <person name="Mitros T."/>
            <person name="Fritz-Laylin L.K."/>
            <person name="Hellsten U."/>
            <person name="Chapman J."/>
            <person name="Simakov O."/>
            <person name="Rensing S.A."/>
            <person name="Terry A."/>
            <person name="Pangilinan J."/>
            <person name="Kapitonov V."/>
            <person name="Jurka J."/>
            <person name="Salamov A."/>
            <person name="Shapiro H."/>
            <person name="Schmutz J."/>
            <person name="Grimwood J."/>
            <person name="Lindquist E."/>
            <person name="Lucas S."/>
            <person name="Grigoriev I.V."/>
            <person name="Schmitt R."/>
            <person name="Kirk D."/>
            <person name="Rokhsar D.S."/>
        </authorList>
    </citation>
    <scope>NUCLEOTIDE SEQUENCE [LARGE SCALE GENOMIC DNA]</scope>
    <source>
        <strain evidence="6">f. Nagariensis / Eve</strain>
    </source>
</reference>
<dbReference type="OrthoDB" id="2421129at2759"/>
<feature type="repeat" description="WD" evidence="4">
    <location>
        <begin position="34"/>
        <end position="53"/>
    </location>
</feature>
<dbReference type="InterPro" id="IPR001680">
    <property type="entry name" value="WD40_rpt"/>
</dbReference>
<evidence type="ECO:0000256" key="2">
    <source>
        <dbReference type="ARBA" id="ARBA00022574"/>
    </source>
</evidence>
<evidence type="ECO:0000256" key="4">
    <source>
        <dbReference type="PROSITE-ProRule" id="PRU00221"/>
    </source>
</evidence>
<dbReference type="GeneID" id="9622645"/>
<protein>
    <submittedName>
        <fullName evidence="5">Uncharacterized protein</fullName>
    </submittedName>
</protein>
<dbReference type="SMART" id="SM00320">
    <property type="entry name" value="WD40"/>
    <property type="match status" value="6"/>
</dbReference>
<dbReference type="CDD" id="cd00200">
    <property type="entry name" value="WD40"/>
    <property type="match status" value="1"/>
</dbReference>
<keyword evidence="2 4" id="KW-0853">WD repeat</keyword>
<dbReference type="Pfam" id="PF00400">
    <property type="entry name" value="WD40"/>
    <property type="match status" value="5"/>
</dbReference>
<dbReference type="PROSITE" id="PS00678">
    <property type="entry name" value="WD_REPEATS_1"/>
    <property type="match status" value="1"/>
</dbReference>
<dbReference type="AlphaFoldDB" id="D8UDZ2"/>
<dbReference type="InterPro" id="IPR051246">
    <property type="entry name" value="WDR48"/>
</dbReference>
<dbReference type="InterPro" id="IPR021772">
    <property type="entry name" value="WDR48/Bun107"/>
</dbReference>
<evidence type="ECO:0000256" key="3">
    <source>
        <dbReference type="ARBA" id="ARBA00022737"/>
    </source>
</evidence>
<dbReference type="InterPro" id="IPR020472">
    <property type="entry name" value="WD40_PAC1"/>
</dbReference>
<evidence type="ECO:0000313" key="5">
    <source>
        <dbReference type="EMBL" id="EFJ42036.1"/>
    </source>
</evidence>
<feature type="repeat" description="WD" evidence="4">
    <location>
        <begin position="220"/>
        <end position="261"/>
    </location>
</feature>
<dbReference type="PRINTS" id="PR00320">
    <property type="entry name" value="GPROTEINBRPT"/>
</dbReference>
<dbReference type="PANTHER" id="PTHR19862">
    <property type="entry name" value="WD REPEAT-CONTAINING PROTEIN 48"/>
    <property type="match status" value="1"/>
</dbReference>
<accession>D8UDZ2</accession>
<dbReference type="eggNOG" id="KOG0308">
    <property type="taxonomic scope" value="Eukaryota"/>
</dbReference>
<dbReference type="Proteomes" id="UP000001058">
    <property type="component" value="Unassembled WGS sequence"/>
</dbReference>
<dbReference type="KEGG" id="vcn:VOLCADRAFT_97916"/>
<dbReference type="RefSeq" id="XP_002956911.1">
    <property type="nucleotide sequence ID" value="XM_002956865.1"/>
</dbReference>
<evidence type="ECO:0000256" key="1">
    <source>
        <dbReference type="ARBA" id="ARBA00006917"/>
    </source>
</evidence>